<gene>
    <name evidence="1" type="ORF">BECKDK2373B_GA0170837_101239</name>
</gene>
<dbReference type="Gene3D" id="1.25.10.90">
    <property type="match status" value="1"/>
</dbReference>
<dbReference type="InterPro" id="IPR014825">
    <property type="entry name" value="DNA_alkylation"/>
</dbReference>
<sequence>MQIGNAVATDQVVEDVIKRLRRSFASLGDSDHAEGAKRYLGEEFRAYGVRGGKREITRQLRAALRQHVPSEDEARMPLAQALFASGIYEEGQAAILLLQRQKQPFPPETLRTFERWIRAHVNNWGICDSFCIGVVYRIPLAFPDQTRILREWAISPNRWVRRAACVTLAKLCRVGNFAEDVVDLSELFLARNERDDIVHKAWGWMLKELAQQRPAVALRYFSRTAARLPRLVLAQATERLPKSTRLTLRNRRANRQHEPLYNT</sequence>
<evidence type="ECO:0000313" key="1">
    <source>
        <dbReference type="EMBL" id="VFJ46120.1"/>
    </source>
</evidence>
<dbReference type="PANTHER" id="PTHR34070:SF1">
    <property type="entry name" value="DNA ALKYLATION REPAIR PROTEIN"/>
    <property type="match status" value="1"/>
</dbReference>
<dbReference type="PANTHER" id="PTHR34070">
    <property type="entry name" value="ARMADILLO-TYPE FOLD"/>
    <property type="match status" value="1"/>
</dbReference>
<dbReference type="CDD" id="cd06561">
    <property type="entry name" value="AlkD_like"/>
    <property type="match status" value="1"/>
</dbReference>
<reference evidence="1" key="1">
    <citation type="submission" date="2019-02" db="EMBL/GenBank/DDBJ databases">
        <authorList>
            <person name="Gruber-Vodicka R. H."/>
            <person name="Seah K. B. B."/>
        </authorList>
    </citation>
    <scope>NUCLEOTIDE SEQUENCE</scope>
    <source>
        <strain evidence="1">BECK_DK47</strain>
    </source>
</reference>
<organism evidence="1">
    <name type="scientific">Candidatus Kentrum sp. DK</name>
    <dbReference type="NCBI Taxonomy" id="2126562"/>
    <lineage>
        <taxon>Bacteria</taxon>
        <taxon>Pseudomonadati</taxon>
        <taxon>Pseudomonadota</taxon>
        <taxon>Gammaproteobacteria</taxon>
        <taxon>Candidatus Kentrum</taxon>
    </lineage>
</organism>
<dbReference type="InterPro" id="IPR016024">
    <property type="entry name" value="ARM-type_fold"/>
</dbReference>
<dbReference type="EMBL" id="CAADEX010000012">
    <property type="protein sequence ID" value="VFJ46120.1"/>
    <property type="molecule type" value="Genomic_DNA"/>
</dbReference>
<protein>
    <submittedName>
        <fullName evidence="1">3-methyladenine DNA glycosylase AlkD</fullName>
    </submittedName>
</protein>
<proteinExistence type="predicted"/>
<dbReference type="AlphaFoldDB" id="A0A450S3A2"/>
<accession>A0A450S3A2</accession>
<dbReference type="SUPFAM" id="SSF48371">
    <property type="entry name" value="ARM repeat"/>
    <property type="match status" value="1"/>
</dbReference>
<name>A0A450S3A2_9GAMM</name>
<dbReference type="Pfam" id="PF08713">
    <property type="entry name" value="DNA_alkylation"/>
    <property type="match status" value="1"/>
</dbReference>